<organism evidence="6">
    <name type="scientific">hydrothermal vent metagenome</name>
    <dbReference type="NCBI Taxonomy" id="652676"/>
    <lineage>
        <taxon>unclassified sequences</taxon>
        <taxon>metagenomes</taxon>
        <taxon>ecological metagenomes</taxon>
    </lineage>
</organism>
<dbReference type="PANTHER" id="PTHR43177:SF3">
    <property type="entry name" value="PROTEIN NRFC HOMOLOG"/>
    <property type="match status" value="1"/>
</dbReference>
<evidence type="ECO:0000256" key="2">
    <source>
        <dbReference type="ARBA" id="ARBA00022723"/>
    </source>
</evidence>
<dbReference type="AlphaFoldDB" id="A0A3B0VCE6"/>
<dbReference type="InterPro" id="IPR054822">
    <property type="entry name" value="DsrO-like"/>
</dbReference>
<dbReference type="CDD" id="cd10551">
    <property type="entry name" value="PsrB"/>
    <property type="match status" value="1"/>
</dbReference>
<evidence type="ECO:0000256" key="1">
    <source>
        <dbReference type="ARBA" id="ARBA00022485"/>
    </source>
</evidence>
<evidence type="ECO:0000259" key="5">
    <source>
        <dbReference type="PROSITE" id="PS51379"/>
    </source>
</evidence>
<reference evidence="6" key="1">
    <citation type="submission" date="2018-06" db="EMBL/GenBank/DDBJ databases">
        <authorList>
            <person name="Zhirakovskaya E."/>
        </authorList>
    </citation>
    <scope>NUCLEOTIDE SEQUENCE</scope>
</reference>
<dbReference type="PANTHER" id="PTHR43177">
    <property type="entry name" value="PROTEIN NRFC"/>
    <property type="match status" value="1"/>
</dbReference>
<protein>
    <submittedName>
        <fullName evidence="6">Sulfite reduction-associated complex DsrMKJOP iron-sulfur protein DsrO (=HmeA)</fullName>
    </submittedName>
</protein>
<dbReference type="Gene3D" id="3.30.70.20">
    <property type="match status" value="2"/>
</dbReference>
<sequence length="282" mass="31089">MDVKRRKFLKIAGLSAVAGLAAPSAFNSLLKGGEAVASEEPHRGGSAEGEGEGSPKAKGIQLGMVIDLQVLANNKGLAAKCSHACNVDHNIPQYGNPKDEIKWIWTDDYEHSFPEHSQYKRNEALEKLPVLLLCNHCANPPCVRACPTKATFKNDKGVVMMDYHRCIGCRFCMAACPYGARSFNWRRPREKDANGNYKFFPDGVNMKFPMRMRGVVEKCNFCAKRLSEGKLPSCVAACGDTKAIVFGDINDPNSEIARILEARYTIQRKPAAGTEPSVFYII</sequence>
<feature type="domain" description="4Fe-4S ferredoxin-type" evidence="5">
    <location>
        <begin position="157"/>
        <end position="186"/>
    </location>
</feature>
<keyword evidence="2" id="KW-0479">Metal-binding</keyword>
<proteinExistence type="predicted"/>
<dbReference type="PROSITE" id="PS51379">
    <property type="entry name" value="4FE4S_FER_2"/>
    <property type="match status" value="1"/>
</dbReference>
<dbReference type="NCBIfam" id="NF045797">
    <property type="entry name" value="DsrO"/>
    <property type="match status" value="1"/>
</dbReference>
<evidence type="ECO:0000313" key="6">
    <source>
        <dbReference type="EMBL" id="VAW35897.1"/>
    </source>
</evidence>
<dbReference type="InterPro" id="IPR050954">
    <property type="entry name" value="ET_IronSulfur_Cluster-Binding"/>
</dbReference>
<keyword evidence="3" id="KW-0408">Iron</keyword>
<dbReference type="InterPro" id="IPR017896">
    <property type="entry name" value="4Fe4S_Fe-S-bd"/>
</dbReference>
<evidence type="ECO:0000256" key="4">
    <source>
        <dbReference type="ARBA" id="ARBA00023014"/>
    </source>
</evidence>
<dbReference type="Pfam" id="PF13247">
    <property type="entry name" value="Fer4_11"/>
    <property type="match status" value="1"/>
</dbReference>
<keyword evidence="1" id="KW-0004">4Fe-4S</keyword>
<gene>
    <name evidence="6" type="ORF">MNBD_DELTA03-393</name>
</gene>
<name>A0A3B0VCE6_9ZZZZ</name>
<dbReference type="GO" id="GO:0051539">
    <property type="term" value="F:4 iron, 4 sulfur cluster binding"/>
    <property type="evidence" value="ECO:0007669"/>
    <property type="project" value="UniProtKB-KW"/>
</dbReference>
<keyword evidence="4" id="KW-0411">Iron-sulfur</keyword>
<dbReference type="GO" id="GO:0046872">
    <property type="term" value="F:metal ion binding"/>
    <property type="evidence" value="ECO:0007669"/>
    <property type="project" value="UniProtKB-KW"/>
</dbReference>
<dbReference type="PROSITE" id="PS00198">
    <property type="entry name" value="4FE4S_FER_1"/>
    <property type="match status" value="1"/>
</dbReference>
<dbReference type="EMBL" id="UOEX01000147">
    <property type="protein sequence ID" value="VAW35897.1"/>
    <property type="molecule type" value="Genomic_DNA"/>
</dbReference>
<evidence type="ECO:0000256" key="3">
    <source>
        <dbReference type="ARBA" id="ARBA00023004"/>
    </source>
</evidence>
<dbReference type="SUPFAM" id="SSF54862">
    <property type="entry name" value="4Fe-4S ferredoxins"/>
    <property type="match status" value="1"/>
</dbReference>
<dbReference type="InterPro" id="IPR006311">
    <property type="entry name" value="TAT_signal"/>
</dbReference>
<accession>A0A3B0VCE6</accession>
<dbReference type="PROSITE" id="PS51318">
    <property type="entry name" value="TAT"/>
    <property type="match status" value="1"/>
</dbReference>
<dbReference type="InterPro" id="IPR017900">
    <property type="entry name" value="4Fe4S_Fe_S_CS"/>
</dbReference>